<dbReference type="EMBL" id="JAMYBS010000015">
    <property type="protein sequence ID" value="MCO7545760.1"/>
    <property type="molecule type" value="Genomic_DNA"/>
</dbReference>
<sequence length="87" mass="9354">MKLIRQPEALALVRDHFSPLLFVARMDSPRTIQAMLMDESTGESLVLTGIPCGLSLSRAQVAGLISAIELDIAALRPGLLKRRQAGG</sequence>
<evidence type="ECO:0000313" key="1">
    <source>
        <dbReference type="EMBL" id="MCO7545760.1"/>
    </source>
</evidence>
<evidence type="ECO:0000313" key="4">
    <source>
        <dbReference type="Proteomes" id="UP001165292"/>
    </source>
</evidence>
<dbReference type="Proteomes" id="UP000269134">
    <property type="component" value="Unassembled WGS sequence"/>
</dbReference>
<organism evidence="1 4">
    <name type="scientific">Stutzerimonas nitrititolerans</name>
    <dbReference type="NCBI Taxonomy" id="2482751"/>
    <lineage>
        <taxon>Bacteria</taxon>
        <taxon>Pseudomonadati</taxon>
        <taxon>Pseudomonadota</taxon>
        <taxon>Gammaproteobacteria</taxon>
        <taxon>Pseudomonadales</taxon>
        <taxon>Pseudomonadaceae</taxon>
        <taxon>Stutzerimonas</taxon>
    </lineage>
</organism>
<dbReference type="EMBL" id="RFFL01000017">
    <property type="protein sequence ID" value="RMH97496.1"/>
    <property type="molecule type" value="Genomic_DNA"/>
</dbReference>
<dbReference type="Proteomes" id="UP001165292">
    <property type="component" value="Unassembled WGS sequence"/>
</dbReference>
<accession>A0AA41WNM2</accession>
<proteinExistence type="predicted"/>
<keyword evidence="3" id="KW-1185">Reference proteome</keyword>
<protein>
    <submittedName>
        <fullName evidence="1">DUF1652 domain-containing protein</fullName>
    </submittedName>
</protein>
<comment type="caution">
    <text evidence="1">The sequence shown here is derived from an EMBL/GenBank/DDBJ whole genome shotgun (WGS) entry which is preliminary data.</text>
</comment>
<gene>
    <name evidence="2" type="ORF">EA795_18455</name>
    <name evidence="1" type="ORF">NJF43_13445</name>
</gene>
<evidence type="ECO:0000313" key="3">
    <source>
        <dbReference type="Proteomes" id="UP000269134"/>
    </source>
</evidence>
<dbReference type="RefSeq" id="WP_014853218.1">
    <property type="nucleotide sequence ID" value="NZ_DALYPK010000008.1"/>
</dbReference>
<dbReference type="AlphaFoldDB" id="A0AA41WNM2"/>
<reference evidence="1" key="2">
    <citation type="submission" date="2022-06" db="EMBL/GenBank/DDBJ databases">
        <title>Detection of beta-lactamases in bacteria of animal origin.</title>
        <authorList>
            <person name="Mlynarcik P."/>
            <person name="Zdarska V."/>
            <person name="Chudobova H."/>
            <person name="Prochazkova P."/>
            <person name="Hricova K."/>
            <person name="Mezerova K."/>
            <person name="Bardon J."/>
            <person name="Dolejska M."/>
            <person name="Sukkar I."/>
            <person name="Kolar M."/>
        </authorList>
    </citation>
    <scope>NUCLEOTIDE SEQUENCE</scope>
    <source>
        <strain evidence="1">S 300-3</strain>
    </source>
</reference>
<name>A0AA41WNM2_9GAMM</name>
<dbReference type="GeneID" id="84611023"/>
<dbReference type="InterPro" id="IPR012448">
    <property type="entry name" value="DUF1652"/>
</dbReference>
<dbReference type="Pfam" id="PF07865">
    <property type="entry name" value="DUF1652"/>
    <property type="match status" value="1"/>
</dbReference>
<evidence type="ECO:0000313" key="2">
    <source>
        <dbReference type="EMBL" id="RMH97496.1"/>
    </source>
</evidence>
<reference evidence="2 3" key="1">
    <citation type="submission" date="2018-10" db="EMBL/GenBank/DDBJ databases">
        <title>Pseudomonas sp. GL14 genome.</title>
        <authorList>
            <person name="Peng J."/>
            <person name="Liu Z.-P."/>
        </authorList>
    </citation>
    <scope>NUCLEOTIDE SEQUENCE [LARGE SCALE GENOMIC DNA]</scope>
    <source>
        <strain evidence="2 3">GL14</strain>
    </source>
</reference>